<gene>
    <name evidence="2" type="ORF">SI65_03903</name>
</gene>
<evidence type="ECO:0000313" key="3">
    <source>
        <dbReference type="Proteomes" id="UP000094569"/>
    </source>
</evidence>
<reference evidence="2 3" key="1">
    <citation type="journal article" date="2016" name="BMC Genomics">
        <title>Comparative genomic and transcriptomic analyses of the Fuzhuan brick tea-fermentation fungus Aspergillus cristatus.</title>
        <authorList>
            <person name="Ge Y."/>
            <person name="Wang Y."/>
            <person name="Liu Y."/>
            <person name="Tan Y."/>
            <person name="Ren X."/>
            <person name="Zhang X."/>
            <person name="Hyde K.D."/>
            <person name="Liu Y."/>
            <person name="Liu Z."/>
        </authorList>
    </citation>
    <scope>NUCLEOTIDE SEQUENCE [LARGE SCALE GENOMIC DNA]</scope>
    <source>
        <strain evidence="2 3">GZAAS20.1005</strain>
    </source>
</reference>
<feature type="compositionally biased region" description="Polar residues" evidence="1">
    <location>
        <begin position="1"/>
        <end position="39"/>
    </location>
</feature>
<evidence type="ECO:0000256" key="1">
    <source>
        <dbReference type="SAM" id="MobiDB-lite"/>
    </source>
</evidence>
<feature type="region of interest" description="Disordered" evidence="1">
    <location>
        <begin position="1"/>
        <end position="51"/>
    </location>
</feature>
<accession>A0A1E3BIR3</accession>
<keyword evidence="3" id="KW-1185">Reference proteome</keyword>
<dbReference type="EMBL" id="JXNT01000003">
    <property type="protein sequence ID" value="ODM20850.1"/>
    <property type="molecule type" value="Genomic_DNA"/>
</dbReference>
<comment type="caution">
    <text evidence="2">The sequence shown here is derived from an EMBL/GenBank/DDBJ whole genome shotgun (WGS) entry which is preliminary data.</text>
</comment>
<protein>
    <submittedName>
        <fullName evidence="2">Uncharacterized protein</fullName>
    </submittedName>
</protein>
<name>A0A1E3BIR3_ASPCR</name>
<dbReference type="Proteomes" id="UP000094569">
    <property type="component" value="Unassembled WGS sequence"/>
</dbReference>
<proteinExistence type="predicted"/>
<dbReference type="AlphaFoldDB" id="A0A1E3BIR3"/>
<dbReference type="VEuPathDB" id="FungiDB:SI65_03903"/>
<organism evidence="2 3">
    <name type="scientific">Aspergillus cristatus</name>
    <name type="common">Chinese Fuzhuan brick tea-fermentation fungus</name>
    <name type="synonym">Eurotium cristatum</name>
    <dbReference type="NCBI Taxonomy" id="573508"/>
    <lineage>
        <taxon>Eukaryota</taxon>
        <taxon>Fungi</taxon>
        <taxon>Dikarya</taxon>
        <taxon>Ascomycota</taxon>
        <taxon>Pezizomycotina</taxon>
        <taxon>Eurotiomycetes</taxon>
        <taxon>Eurotiomycetidae</taxon>
        <taxon>Eurotiales</taxon>
        <taxon>Aspergillaceae</taxon>
        <taxon>Aspergillus</taxon>
        <taxon>Aspergillus subgen. Aspergillus</taxon>
    </lineage>
</organism>
<evidence type="ECO:0000313" key="2">
    <source>
        <dbReference type="EMBL" id="ODM20850.1"/>
    </source>
</evidence>
<sequence length="63" mass="7070">MSNPSLDGSQATRSVNTESLSQDDQTPQSRNDLLSMNSNRETRPANKYGVMKPYQVTMMSLFL</sequence>